<feature type="region of interest" description="Disordered" evidence="1">
    <location>
        <begin position="1"/>
        <end position="47"/>
    </location>
</feature>
<dbReference type="PANTHER" id="PTHR10000">
    <property type="entry name" value="PHOSPHOSERINE PHOSPHATASE"/>
    <property type="match status" value="1"/>
</dbReference>
<comment type="caution">
    <text evidence="2">The sequence shown here is derived from an EMBL/GenBank/DDBJ whole genome shotgun (WGS) entry which is preliminary data.</text>
</comment>
<dbReference type="PANTHER" id="PTHR10000:SF8">
    <property type="entry name" value="HAD SUPERFAMILY HYDROLASE-LIKE, TYPE 3"/>
    <property type="match status" value="1"/>
</dbReference>
<feature type="compositionally biased region" description="Low complexity" evidence="1">
    <location>
        <begin position="133"/>
        <end position="146"/>
    </location>
</feature>
<protein>
    <submittedName>
        <fullName evidence="2">HAD family hydrolase</fullName>
    </submittedName>
</protein>
<dbReference type="Pfam" id="PF08282">
    <property type="entry name" value="Hydrolase_3"/>
    <property type="match status" value="2"/>
</dbReference>
<name>A0ABT4I635_9ACTO</name>
<accession>A0ABT4I635</accession>
<keyword evidence="2" id="KW-0378">Hydrolase</keyword>
<dbReference type="PROSITE" id="PS01229">
    <property type="entry name" value="COF_2"/>
    <property type="match status" value="1"/>
</dbReference>
<feature type="compositionally biased region" description="Low complexity" evidence="1">
    <location>
        <begin position="93"/>
        <end position="126"/>
    </location>
</feature>
<keyword evidence="3" id="KW-1185">Reference proteome</keyword>
<dbReference type="SUPFAM" id="SSF56784">
    <property type="entry name" value="HAD-like"/>
    <property type="match status" value="1"/>
</dbReference>
<dbReference type="GO" id="GO:0016787">
    <property type="term" value="F:hydrolase activity"/>
    <property type="evidence" value="ECO:0007669"/>
    <property type="project" value="UniProtKB-KW"/>
</dbReference>
<dbReference type="Proteomes" id="UP001072034">
    <property type="component" value="Unassembled WGS sequence"/>
</dbReference>
<organism evidence="2 3">
    <name type="scientific">Actinomyces israelii</name>
    <dbReference type="NCBI Taxonomy" id="1659"/>
    <lineage>
        <taxon>Bacteria</taxon>
        <taxon>Bacillati</taxon>
        <taxon>Actinomycetota</taxon>
        <taxon>Actinomycetes</taxon>
        <taxon>Actinomycetales</taxon>
        <taxon>Actinomycetaceae</taxon>
        <taxon>Actinomyces</taxon>
    </lineage>
</organism>
<evidence type="ECO:0000256" key="1">
    <source>
        <dbReference type="SAM" id="MobiDB-lite"/>
    </source>
</evidence>
<dbReference type="RefSeq" id="WP_268916820.1">
    <property type="nucleotide sequence ID" value="NZ_JAPTMY010000006.1"/>
</dbReference>
<evidence type="ECO:0000313" key="2">
    <source>
        <dbReference type="EMBL" id="MCZ0857180.1"/>
    </source>
</evidence>
<proteinExistence type="predicted"/>
<dbReference type="InterPro" id="IPR023214">
    <property type="entry name" value="HAD_sf"/>
</dbReference>
<evidence type="ECO:0000313" key="3">
    <source>
        <dbReference type="Proteomes" id="UP001072034"/>
    </source>
</evidence>
<dbReference type="EMBL" id="JAPTMY010000006">
    <property type="protein sequence ID" value="MCZ0857180.1"/>
    <property type="molecule type" value="Genomic_DNA"/>
</dbReference>
<sequence length="423" mass="42700">MNEYDVGSAPGDGPPAHPRRTPGALGAAGPPLVGPAAGADDAGLGSSSEYARSHRMLRPLPHDDYHAVVRARMADLDRLAPLPAGARAGEPVSIASSGGPPTGAASGLHSAAAGAPDDGAGTGRPASASVVGPPGTDAAPASPAASPGLLPDERLLVALDVDGTILDINGRVSERMMASLARLRAYGVQIVISTGRGIQAALPVAYHVGLTDGWMICANGAITLRMDPAAPGGYEIADAVTFDPADAIAALTRAVPDGIVAVEVLGDGFKVSRPFPDGELIEAQRVVGLEEMAAQPVTRVVLRAPGMDVGEFSDLVAGCGLHSVEYAIGWTAWLDVAPEGVTKASALQALAARLGTDASRTIAVGDGTNDVEMLRWAGVGAAMGSAPGSVKESSDIVTGPVWHDGCAALLDAVVERTRKRSQS</sequence>
<gene>
    <name evidence="2" type="ORF">OHJ16_03875</name>
</gene>
<feature type="region of interest" description="Disordered" evidence="1">
    <location>
        <begin position="90"/>
        <end position="146"/>
    </location>
</feature>
<reference evidence="2" key="1">
    <citation type="submission" date="2022-10" db="EMBL/GenBank/DDBJ databases">
        <title>Genome sequence of Actinomyces israelii ATCC 10048.</title>
        <authorList>
            <person name="Watt R.M."/>
            <person name="Tong W.M."/>
        </authorList>
    </citation>
    <scope>NUCLEOTIDE SEQUENCE</scope>
    <source>
        <strain evidence="2">ATCC 10048</strain>
    </source>
</reference>
<dbReference type="Gene3D" id="3.40.50.1000">
    <property type="entry name" value="HAD superfamily/HAD-like"/>
    <property type="match status" value="1"/>
</dbReference>
<feature type="compositionally biased region" description="Low complexity" evidence="1">
    <location>
        <begin position="22"/>
        <end position="45"/>
    </location>
</feature>
<dbReference type="Gene3D" id="3.30.1240.10">
    <property type="match status" value="1"/>
</dbReference>
<dbReference type="InterPro" id="IPR036412">
    <property type="entry name" value="HAD-like_sf"/>
</dbReference>